<proteinExistence type="predicted"/>
<keyword evidence="4" id="KW-1185">Reference proteome</keyword>
<evidence type="ECO:0000256" key="1">
    <source>
        <dbReference type="ARBA" id="ARBA00023186"/>
    </source>
</evidence>
<dbReference type="InterPro" id="IPR018253">
    <property type="entry name" value="DnaJ_domain_CS"/>
</dbReference>
<dbReference type="InterPro" id="IPR001623">
    <property type="entry name" value="DnaJ_domain"/>
</dbReference>
<dbReference type="Gene3D" id="1.10.287.110">
    <property type="entry name" value="DnaJ domain"/>
    <property type="match status" value="1"/>
</dbReference>
<dbReference type="Proteomes" id="UP001497512">
    <property type="component" value="Chromosome 18"/>
</dbReference>
<evidence type="ECO:0000259" key="2">
    <source>
        <dbReference type="PROSITE" id="PS50076"/>
    </source>
</evidence>
<evidence type="ECO:0000313" key="3">
    <source>
        <dbReference type="EMBL" id="CAK9210562.1"/>
    </source>
</evidence>
<dbReference type="Pfam" id="PF00226">
    <property type="entry name" value="DnaJ"/>
    <property type="match status" value="1"/>
</dbReference>
<protein>
    <recommendedName>
        <fullName evidence="2">J domain-containing protein</fullName>
    </recommendedName>
</protein>
<dbReference type="CDD" id="cd06257">
    <property type="entry name" value="DnaJ"/>
    <property type="match status" value="1"/>
</dbReference>
<dbReference type="PANTHER" id="PTHR43096:SF52">
    <property type="entry name" value="DNAJ HOMOLOG 1, MITOCHONDRIAL-RELATED"/>
    <property type="match status" value="1"/>
</dbReference>
<name>A0ABP0U1E0_9BRYO</name>
<accession>A0ABP0U1E0</accession>
<dbReference type="EMBL" id="OZ019910">
    <property type="protein sequence ID" value="CAK9210562.1"/>
    <property type="molecule type" value="Genomic_DNA"/>
</dbReference>
<organism evidence="3 4">
    <name type="scientific">Sphagnum troendelagicum</name>
    <dbReference type="NCBI Taxonomy" id="128251"/>
    <lineage>
        <taxon>Eukaryota</taxon>
        <taxon>Viridiplantae</taxon>
        <taxon>Streptophyta</taxon>
        <taxon>Embryophyta</taxon>
        <taxon>Bryophyta</taxon>
        <taxon>Sphagnophytina</taxon>
        <taxon>Sphagnopsida</taxon>
        <taxon>Sphagnales</taxon>
        <taxon>Sphagnaceae</taxon>
        <taxon>Sphagnum</taxon>
    </lineage>
</organism>
<dbReference type="PRINTS" id="PR00625">
    <property type="entry name" value="JDOMAIN"/>
</dbReference>
<evidence type="ECO:0000313" key="4">
    <source>
        <dbReference type="Proteomes" id="UP001497512"/>
    </source>
</evidence>
<reference evidence="3" key="1">
    <citation type="submission" date="2024-02" db="EMBL/GenBank/DDBJ databases">
        <authorList>
            <consortium name="ELIXIR-Norway"/>
            <consortium name="Elixir Norway"/>
        </authorList>
    </citation>
    <scope>NUCLEOTIDE SEQUENCE</scope>
</reference>
<dbReference type="PANTHER" id="PTHR43096">
    <property type="entry name" value="DNAJ HOMOLOG 1, MITOCHONDRIAL-RELATED"/>
    <property type="match status" value="1"/>
</dbReference>
<feature type="domain" description="J" evidence="2">
    <location>
        <begin position="1"/>
        <end position="63"/>
    </location>
</feature>
<sequence>MTCMRHFDCTRDLMPKRSSRHIISTIQMWNEGNLEAEKKFQDVQQAYEVLKDDKKRAMYDQVGHEAYEQATAGGAYEGSPFTGGGGFGSFSGTVFGDAFGGGMDEIFKSMFGDQVAVHQNVPMGVVFLLEPDCRHVLLVVESAGSEIFFYLEHWLSGLVFDGNDF</sequence>
<dbReference type="PROSITE" id="PS50076">
    <property type="entry name" value="DNAJ_2"/>
    <property type="match status" value="1"/>
</dbReference>
<dbReference type="SUPFAM" id="SSF46565">
    <property type="entry name" value="Chaperone J-domain"/>
    <property type="match status" value="1"/>
</dbReference>
<dbReference type="PROSITE" id="PS00636">
    <property type="entry name" value="DNAJ_1"/>
    <property type="match status" value="1"/>
</dbReference>
<dbReference type="InterPro" id="IPR036869">
    <property type="entry name" value="J_dom_sf"/>
</dbReference>
<gene>
    <name evidence="3" type="ORF">CSSPTR1EN2_LOCUS10222</name>
</gene>
<keyword evidence="1" id="KW-0143">Chaperone</keyword>